<dbReference type="InterPro" id="IPR013216">
    <property type="entry name" value="Methyltransf_11"/>
</dbReference>
<dbReference type="AlphaFoldDB" id="A0A501XTR8"/>
<dbReference type="OrthoDB" id="9777830at2"/>
<dbReference type="SUPFAM" id="SSF53335">
    <property type="entry name" value="S-adenosyl-L-methionine-dependent methyltransferases"/>
    <property type="match status" value="1"/>
</dbReference>
<evidence type="ECO:0000313" key="3">
    <source>
        <dbReference type="Proteomes" id="UP000319897"/>
    </source>
</evidence>
<dbReference type="InterPro" id="IPR029063">
    <property type="entry name" value="SAM-dependent_MTases_sf"/>
</dbReference>
<proteinExistence type="predicted"/>
<accession>A0A501XTR8</accession>
<gene>
    <name evidence="2" type="ORF">FJQ54_03660</name>
</gene>
<dbReference type="InterPro" id="IPR052356">
    <property type="entry name" value="Thiol_S-MT"/>
</dbReference>
<feature type="domain" description="Methyltransferase type 11" evidence="1">
    <location>
        <begin position="39"/>
        <end position="136"/>
    </location>
</feature>
<reference evidence="2 3" key="1">
    <citation type="submission" date="2019-06" db="EMBL/GenBank/DDBJ databases">
        <authorList>
            <person name="Lee I."/>
            <person name="Jang G.I."/>
            <person name="Hwang C.Y."/>
        </authorList>
    </citation>
    <scope>NUCLEOTIDE SEQUENCE [LARGE SCALE GENOMIC DNA]</scope>
    <source>
        <strain evidence="2 3">PAMC 28131</strain>
    </source>
</reference>
<evidence type="ECO:0000313" key="2">
    <source>
        <dbReference type="EMBL" id="TPE64048.1"/>
    </source>
</evidence>
<keyword evidence="3" id="KW-1185">Reference proteome</keyword>
<dbReference type="GO" id="GO:0008757">
    <property type="term" value="F:S-adenosylmethionine-dependent methyltransferase activity"/>
    <property type="evidence" value="ECO:0007669"/>
    <property type="project" value="InterPro"/>
</dbReference>
<protein>
    <submittedName>
        <fullName evidence="2">Class I SAM-dependent methyltransferase</fullName>
    </submittedName>
</protein>
<dbReference type="GO" id="GO:0032259">
    <property type="term" value="P:methylation"/>
    <property type="evidence" value="ECO:0007669"/>
    <property type="project" value="UniProtKB-KW"/>
</dbReference>
<dbReference type="Proteomes" id="UP000319897">
    <property type="component" value="Unassembled WGS sequence"/>
</dbReference>
<comment type="caution">
    <text evidence="2">The sequence shown here is derived from an EMBL/GenBank/DDBJ whole genome shotgun (WGS) entry which is preliminary data.</text>
</comment>
<evidence type="ECO:0000259" key="1">
    <source>
        <dbReference type="Pfam" id="PF08241"/>
    </source>
</evidence>
<dbReference type="PANTHER" id="PTHR45036">
    <property type="entry name" value="METHYLTRANSFERASE LIKE 7B"/>
    <property type="match status" value="1"/>
</dbReference>
<sequence>MGGWWDRHMVPRLIGFCCSQPPVMKLRAGIVPLAEGDVLELGAGGGANLAVYDRAKVRRVTGIDPSDGLIALANERMAQADRGFFQLEKGVAEELPFPTARFDTVLCTFTLCSVQDPARALAEAKRVLKPGGRLLFLEHGLSPHDDVRKWQRRIEPLWKPIAGGCHLTRPVTDSVTAAGFHVAARNGGYMEKSPKFAAWVEWGEARPA</sequence>
<dbReference type="PANTHER" id="PTHR45036:SF1">
    <property type="entry name" value="METHYLTRANSFERASE LIKE 7A"/>
    <property type="match status" value="1"/>
</dbReference>
<keyword evidence="2" id="KW-0489">Methyltransferase</keyword>
<dbReference type="Gene3D" id="3.40.50.150">
    <property type="entry name" value="Vaccinia Virus protein VP39"/>
    <property type="match status" value="1"/>
</dbReference>
<dbReference type="Pfam" id="PF08241">
    <property type="entry name" value="Methyltransf_11"/>
    <property type="match status" value="1"/>
</dbReference>
<keyword evidence="2" id="KW-0808">Transferase</keyword>
<organism evidence="2 3">
    <name type="scientific">Sandaracinobacter neustonicus</name>
    <dbReference type="NCBI Taxonomy" id="1715348"/>
    <lineage>
        <taxon>Bacteria</taxon>
        <taxon>Pseudomonadati</taxon>
        <taxon>Pseudomonadota</taxon>
        <taxon>Alphaproteobacteria</taxon>
        <taxon>Sphingomonadales</taxon>
        <taxon>Sphingosinicellaceae</taxon>
        <taxon>Sandaracinobacter</taxon>
    </lineage>
</organism>
<dbReference type="CDD" id="cd02440">
    <property type="entry name" value="AdoMet_MTases"/>
    <property type="match status" value="1"/>
</dbReference>
<dbReference type="EMBL" id="VFSU01000011">
    <property type="protein sequence ID" value="TPE64048.1"/>
    <property type="molecule type" value="Genomic_DNA"/>
</dbReference>
<name>A0A501XTR8_9SPHN</name>